<sequence>MVSIPESAQALVASPALGHLVTLNPDGSPQATCVWLGLDNGDLVFGSLYEWQKIKNLRRDPRVAVTVESDRVDPAGLRQYLIVNGEAAVDEGGGLDLVRRLARAYIGPDTAYPPKAPDGDGYVVRITAHRIGGVGPWAAAG</sequence>
<keyword evidence="4" id="KW-1185">Reference proteome</keyword>
<organism evidence="3 4">
    <name type="scientific">Actinacidiphila acididurans</name>
    <dbReference type="NCBI Taxonomy" id="2784346"/>
    <lineage>
        <taxon>Bacteria</taxon>
        <taxon>Bacillati</taxon>
        <taxon>Actinomycetota</taxon>
        <taxon>Actinomycetes</taxon>
        <taxon>Kitasatosporales</taxon>
        <taxon>Streptomycetaceae</taxon>
        <taxon>Actinacidiphila</taxon>
    </lineage>
</organism>
<evidence type="ECO:0000259" key="2">
    <source>
        <dbReference type="Pfam" id="PF01243"/>
    </source>
</evidence>
<dbReference type="EMBL" id="JADKYB010000001">
    <property type="protein sequence ID" value="MBM9503206.1"/>
    <property type="molecule type" value="Genomic_DNA"/>
</dbReference>
<dbReference type="Pfam" id="PF01243">
    <property type="entry name" value="PNPOx_N"/>
    <property type="match status" value="1"/>
</dbReference>
<name>A0ABS2TJM2_9ACTN</name>
<gene>
    <name evidence="3" type="ORF">ITX44_01420</name>
</gene>
<proteinExistence type="predicted"/>
<evidence type="ECO:0000313" key="3">
    <source>
        <dbReference type="EMBL" id="MBM9503206.1"/>
    </source>
</evidence>
<dbReference type="InterPro" id="IPR052019">
    <property type="entry name" value="F420H2_bilvrd_red/Heme_oxyg"/>
</dbReference>
<evidence type="ECO:0000256" key="1">
    <source>
        <dbReference type="ARBA" id="ARBA00023002"/>
    </source>
</evidence>
<keyword evidence="1" id="KW-0560">Oxidoreductase</keyword>
<dbReference type="SUPFAM" id="SSF50475">
    <property type="entry name" value="FMN-binding split barrel"/>
    <property type="match status" value="1"/>
</dbReference>
<reference evidence="3 4" key="1">
    <citation type="submission" date="2021-01" db="EMBL/GenBank/DDBJ databases">
        <title>Streptomyces acididurans sp. nov., isolated from a peat swamp forest soil.</title>
        <authorList>
            <person name="Chantavorakit T."/>
            <person name="Duangmal K."/>
        </authorList>
    </citation>
    <scope>NUCLEOTIDE SEQUENCE [LARGE SCALE GENOMIC DNA]</scope>
    <source>
        <strain evidence="3 4">KK5PA1</strain>
    </source>
</reference>
<protein>
    <submittedName>
        <fullName evidence="3">PPOX class F420-dependent oxidoreductase</fullName>
    </submittedName>
</protein>
<dbReference type="Gene3D" id="2.30.110.10">
    <property type="entry name" value="Electron Transport, Fmn-binding Protein, Chain A"/>
    <property type="match status" value="1"/>
</dbReference>
<dbReference type="Proteomes" id="UP000749040">
    <property type="component" value="Unassembled WGS sequence"/>
</dbReference>
<dbReference type="InterPro" id="IPR012349">
    <property type="entry name" value="Split_barrel_FMN-bd"/>
</dbReference>
<dbReference type="PANTHER" id="PTHR35176:SF6">
    <property type="entry name" value="HEME OXYGENASE HI_0854-RELATED"/>
    <property type="match status" value="1"/>
</dbReference>
<evidence type="ECO:0000313" key="4">
    <source>
        <dbReference type="Proteomes" id="UP000749040"/>
    </source>
</evidence>
<dbReference type="PANTHER" id="PTHR35176">
    <property type="entry name" value="HEME OXYGENASE HI_0854-RELATED"/>
    <property type="match status" value="1"/>
</dbReference>
<dbReference type="InterPro" id="IPR011576">
    <property type="entry name" value="Pyridox_Oxase_N"/>
</dbReference>
<dbReference type="InterPro" id="IPR019920">
    <property type="entry name" value="F420-binding_dom_put"/>
</dbReference>
<dbReference type="RefSeq" id="WP_205355077.1">
    <property type="nucleotide sequence ID" value="NZ_JADKYB010000001.1"/>
</dbReference>
<accession>A0ABS2TJM2</accession>
<dbReference type="NCBIfam" id="TIGR03618">
    <property type="entry name" value="Rv1155_F420"/>
    <property type="match status" value="1"/>
</dbReference>
<feature type="domain" description="Pyridoxamine 5'-phosphate oxidase N-terminal" evidence="2">
    <location>
        <begin position="5"/>
        <end position="130"/>
    </location>
</feature>
<comment type="caution">
    <text evidence="3">The sequence shown here is derived from an EMBL/GenBank/DDBJ whole genome shotgun (WGS) entry which is preliminary data.</text>
</comment>